<dbReference type="OrthoDB" id="9781117at2"/>
<evidence type="ECO:0000256" key="2">
    <source>
        <dbReference type="ARBA" id="ARBA00022857"/>
    </source>
</evidence>
<evidence type="ECO:0000313" key="5">
    <source>
        <dbReference type="EMBL" id="MXQ66352.1"/>
    </source>
</evidence>
<dbReference type="PANTHER" id="PTHR43490:SF99">
    <property type="entry name" value="SHORT-CHAIN DEHYDROGENASE_REDUCTASE"/>
    <property type="match status" value="1"/>
</dbReference>
<evidence type="ECO:0000256" key="4">
    <source>
        <dbReference type="RuleBase" id="RU000363"/>
    </source>
</evidence>
<proteinExistence type="inferred from homology"/>
<dbReference type="AlphaFoldDB" id="A0A6I4WI98"/>
<protein>
    <submittedName>
        <fullName evidence="5">SDR family NAD(P)-dependent oxidoreductase</fullName>
    </submittedName>
</protein>
<evidence type="ECO:0000256" key="3">
    <source>
        <dbReference type="ARBA" id="ARBA00023002"/>
    </source>
</evidence>
<dbReference type="SUPFAM" id="SSF51735">
    <property type="entry name" value="NAD(P)-binding Rossmann-fold domains"/>
    <property type="match status" value="1"/>
</dbReference>
<dbReference type="PRINTS" id="PR00080">
    <property type="entry name" value="SDRFAMILY"/>
</dbReference>
<dbReference type="Pfam" id="PF00106">
    <property type="entry name" value="adh_short"/>
    <property type="match status" value="1"/>
</dbReference>
<dbReference type="InterPro" id="IPR002347">
    <property type="entry name" value="SDR_fam"/>
</dbReference>
<comment type="caution">
    <text evidence="5">The sequence shown here is derived from an EMBL/GenBank/DDBJ whole genome shotgun (WGS) entry which is preliminary data.</text>
</comment>
<accession>A0A6I4WI98</accession>
<comment type="similarity">
    <text evidence="1 4">Belongs to the short-chain dehydrogenases/reductases (SDR) family.</text>
</comment>
<reference evidence="5 6" key="1">
    <citation type="submission" date="2019-12" db="EMBL/GenBank/DDBJ databases">
        <title>Nocardia macrotermitis sp. nov. and Nocardia aurantia sp. nov., isolated from the gut of the fungus growing-termite Macrotermes natalensis.</title>
        <authorList>
            <person name="Christine B."/>
            <person name="Rene B."/>
        </authorList>
    </citation>
    <scope>NUCLEOTIDE SEQUENCE [LARGE SCALE GENOMIC DNA]</scope>
    <source>
        <strain evidence="5 6">DSM 102126</strain>
    </source>
</reference>
<keyword evidence="6" id="KW-1185">Reference proteome</keyword>
<dbReference type="PRINTS" id="PR00081">
    <property type="entry name" value="GDHRDH"/>
</dbReference>
<sequence>MTEHRIALVTGANKGIGYEVAAGLAAGGMTVLLASRDPERGAKAAADLGGRVEPITLDVTDDASVAAAARLVADRYGVLDVLVNNAGISGGHAPARPGDADVAALRDVFETNVFGVVRVTEALLPLLRRSSAGRIVNVGSGVGSLTRMSDPADYLTRLAPNVGYAPSKTALNALTVQYAKELRPHGVLVNTADPGPCATDFAAGVTQHLAGGSAAAPHPGFSRTAADGATIVLRLATLDDDGPTGGYFNEAGPVPW</sequence>
<name>A0A6I4WI98_9ACTN</name>
<dbReference type="Proteomes" id="UP000431901">
    <property type="component" value="Unassembled WGS sequence"/>
</dbReference>
<dbReference type="RefSeq" id="WP_161104556.1">
    <property type="nucleotide sequence ID" value="NZ_JBHLYI010000007.1"/>
</dbReference>
<evidence type="ECO:0000313" key="6">
    <source>
        <dbReference type="Proteomes" id="UP000431901"/>
    </source>
</evidence>
<dbReference type="EMBL" id="WUTW01000004">
    <property type="protein sequence ID" value="MXQ66352.1"/>
    <property type="molecule type" value="Genomic_DNA"/>
</dbReference>
<organism evidence="5 6">
    <name type="scientific">Actinomadura rayongensis</name>
    <dbReference type="NCBI Taxonomy" id="1429076"/>
    <lineage>
        <taxon>Bacteria</taxon>
        <taxon>Bacillati</taxon>
        <taxon>Actinomycetota</taxon>
        <taxon>Actinomycetes</taxon>
        <taxon>Streptosporangiales</taxon>
        <taxon>Thermomonosporaceae</taxon>
        <taxon>Actinomadura</taxon>
    </lineage>
</organism>
<evidence type="ECO:0000256" key="1">
    <source>
        <dbReference type="ARBA" id="ARBA00006484"/>
    </source>
</evidence>
<dbReference type="PANTHER" id="PTHR43490">
    <property type="entry name" value="(+)-NEOMENTHOL DEHYDROGENASE"/>
    <property type="match status" value="1"/>
</dbReference>
<dbReference type="GO" id="GO:0016491">
    <property type="term" value="F:oxidoreductase activity"/>
    <property type="evidence" value="ECO:0007669"/>
    <property type="project" value="UniProtKB-KW"/>
</dbReference>
<dbReference type="InterPro" id="IPR036291">
    <property type="entry name" value="NAD(P)-bd_dom_sf"/>
</dbReference>
<keyword evidence="3" id="KW-0560">Oxidoreductase</keyword>
<keyword evidence="2" id="KW-0521">NADP</keyword>
<gene>
    <name evidence="5" type="ORF">GQ466_20240</name>
</gene>
<dbReference type="Gene3D" id="3.40.50.720">
    <property type="entry name" value="NAD(P)-binding Rossmann-like Domain"/>
    <property type="match status" value="1"/>
</dbReference>